<name>A0A6L5WJ95_9BACT</name>
<evidence type="ECO:0000313" key="3">
    <source>
        <dbReference type="Proteomes" id="UP000476338"/>
    </source>
</evidence>
<keyword evidence="3" id="KW-1185">Reference proteome</keyword>
<dbReference type="InterPro" id="IPR013324">
    <property type="entry name" value="RNA_pol_sigma_r3/r4-like"/>
</dbReference>
<reference evidence="2 3" key="1">
    <citation type="submission" date="2019-09" db="EMBL/GenBank/DDBJ databases">
        <authorList>
            <person name="Silva M."/>
            <person name="Pereira G."/>
            <person name="Lopes-Da-Costa L."/>
            <person name="Silva E."/>
        </authorList>
    </citation>
    <scope>NUCLEOTIDE SEQUENCE [LARGE SCALE GENOMIC DNA]</scope>
    <source>
        <strain evidence="2 3">FMV-PI01</strain>
    </source>
</reference>
<reference evidence="2 3" key="2">
    <citation type="submission" date="2020-03" db="EMBL/GenBank/DDBJ databases">
        <title>Campylobacter portucalensis sp. nov., a new species of Campylobacter isolated from the reproductive tract of bulls.</title>
        <authorList>
            <person name="Silva M.F."/>
            <person name="Pereira G."/>
            <person name="Carneiro C."/>
            <person name="Hemphill A."/>
            <person name="Mateus L."/>
            <person name="Lopes-Da-Costa L."/>
            <person name="Silva E."/>
        </authorList>
    </citation>
    <scope>NUCLEOTIDE SEQUENCE [LARGE SCALE GENOMIC DNA]</scope>
    <source>
        <strain evidence="2 3">FMV-PI01</strain>
    </source>
</reference>
<gene>
    <name evidence="2" type="ORF">F1B92_03825</name>
</gene>
<dbReference type="SUPFAM" id="SSF88659">
    <property type="entry name" value="Sigma3 and sigma4 domains of RNA polymerase sigma factors"/>
    <property type="match status" value="1"/>
</dbReference>
<comment type="caution">
    <text evidence="2">The sequence shown here is derived from an EMBL/GenBank/DDBJ whole genome shotgun (WGS) entry which is preliminary data.</text>
</comment>
<dbReference type="AlphaFoldDB" id="A0A6L5WJ95"/>
<dbReference type="GO" id="GO:0006352">
    <property type="term" value="P:DNA-templated transcription initiation"/>
    <property type="evidence" value="ECO:0007669"/>
    <property type="project" value="InterPro"/>
</dbReference>
<organism evidence="2 3">
    <name type="scientific">Campylobacter portucalensis</name>
    <dbReference type="NCBI Taxonomy" id="2608384"/>
    <lineage>
        <taxon>Bacteria</taxon>
        <taxon>Pseudomonadati</taxon>
        <taxon>Campylobacterota</taxon>
        <taxon>Epsilonproteobacteria</taxon>
        <taxon>Campylobacterales</taxon>
        <taxon>Campylobacteraceae</taxon>
        <taxon>Campylobacter</taxon>
    </lineage>
</organism>
<dbReference type="EMBL" id="VWSJ01000009">
    <property type="protein sequence ID" value="MSN96327.1"/>
    <property type="molecule type" value="Genomic_DNA"/>
</dbReference>
<dbReference type="Gene3D" id="1.10.10.10">
    <property type="entry name" value="Winged helix-like DNA-binding domain superfamily/Winged helix DNA-binding domain"/>
    <property type="match status" value="1"/>
</dbReference>
<dbReference type="Proteomes" id="UP000476338">
    <property type="component" value="Unassembled WGS sequence"/>
</dbReference>
<proteinExistence type="predicted"/>
<dbReference type="InterPro" id="IPR007630">
    <property type="entry name" value="RNA_pol_sigma70_r4"/>
</dbReference>
<dbReference type="Pfam" id="PF04545">
    <property type="entry name" value="Sigma70_r4"/>
    <property type="match status" value="1"/>
</dbReference>
<sequence length="61" mass="7133">MTYAEIGKVLGLSVSRVREIEKCAITKMSHPKNKKIWMEIREILIEIEKDRAKRDSENGLF</sequence>
<evidence type="ECO:0000259" key="1">
    <source>
        <dbReference type="Pfam" id="PF04545"/>
    </source>
</evidence>
<dbReference type="InterPro" id="IPR036388">
    <property type="entry name" value="WH-like_DNA-bd_sf"/>
</dbReference>
<evidence type="ECO:0000313" key="2">
    <source>
        <dbReference type="EMBL" id="MSN96327.1"/>
    </source>
</evidence>
<protein>
    <submittedName>
        <fullName evidence="2">RNA polymerase subunit sigma-70</fullName>
    </submittedName>
</protein>
<feature type="domain" description="RNA polymerase sigma-70 region 4" evidence="1">
    <location>
        <begin position="1"/>
        <end position="29"/>
    </location>
</feature>
<dbReference type="RefSeq" id="WP_154570594.1">
    <property type="nucleotide sequence ID" value="NZ_VWSJ01000009.1"/>
</dbReference>
<dbReference type="GO" id="GO:0003700">
    <property type="term" value="F:DNA-binding transcription factor activity"/>
    <property type="evidence" value="ECO:0007669"/>
    <property type="project" value="InterPro"/>
</dbReference>
<accession>A0A6L5WJ95</accession>